<evidence type="ECO:0000259" key="8">
    <source>
        <dbReference type="Pfam" id="PF01618"/>
    </source>
</evidence>
<keyword evidence="4 7" id="KW-1133">Transmembrane helix</keyword>
<keyword evidence="3 7" id="KW-0812">Transmembrane</keyword>
<keyword evidence="2" id="KW-1003">Cell membrane</keyword>
<dbReference type="AlphaFoldDB" id="A0A368BW16"/>
<dbReference type="InterPro" id="IPR050790">
    <property type="entry name" value="ExbB/TolQ_transport"/>
</dbReference>
<keyword evidence="6" id="KW-0653">Protein transport</keyword>
<dbReference type="GO" id="GO:0005886">
    <property type="term" value="C:plasma membrane"/>
    <property type="evidence" value="ECO:0007669"/>
    <property type="project" value="UniProtKB-SubCell"/>
</dbReference>
<dbReference type="EMBL" id="QOPE01000013">
    <property type="protein sequence ID" value="RCL41431.1"/>
    <property type="molecule type" value="Genomic_DNA"/>
</dbReference>
<evidence type="ECO:0000256" key="1">
    <source>
        <dbReference type="ARBA" id="ARBA00004651"/>
    </source>
</evidence>
<evidence type="ECO:0000313" key="10">
    <source>
        <dbReference type="Proteomes" id="UP000253307"/>
    </source>
</evidence>
<comment type="caution">
    <text evidence="9">The sequence shown here is derived from an EMBL/GenBank/DDBJ whole genome shotgun (WGS) entry which is preliminary data.</text>
</comment>
<name>A0A368BW16_9GAMM</name>
<proteinExistence type="inferred from homology"/>
<dbReference type="InterPro" id="IPR002898">
    <property type="entry name" value="MotA_ExbB_proton_chnl"/>
</dbReference>
<evidence type="ECO:0000256" key="7">
    <source>
        <dbReference type="SAM" id="Phobius"/>
    </source>
</evidence>
<keyword evidence="5 7" id="KW-0472">Membrane</keyword>
<evidence type="ECO:0000256" key="6">
    <source>
        <dbReference type="RuleBase" id="RU004057"/>
    </source>
</evidence>
<gene>
    <name evidence="9" type="ORF">DBW96_02295</name>
</gene>
<accession>A0A368BW16</accession>
<feature type="transmembrane region" description="Helical" evidence="7">
    <location>
        <begin position="84"/>
        <end position="107"/>
    </location>
</feature>
<reference evidence="9 10" key="1">
    <citation type="journal article" date="2018" name="Microbiome">
        <title>Fine metagenomic profile of the Mediterranean stratified and mixed water columns revealed by assembly and recruitment.</title>
        <authorList>
            <person name="Haro-Moreno J.M."/>
            <person name="Lopez-Perez M."/>
            <person name="De La Torre J.R."/>
            <person name="Picazo A."/>
            <person name="Camacho A."/>
            <person name="Rodriguez-Valera F."/>
        </authorList>
    </citation>
    <scope>NUCLEOTIDE SEQUENCE [LARGE SCALE GENOMIC DNA]</scope>
    <source>
        <strain evidence="9">MED-G82</strain>
    </source>
</reference>
<dbReference type="Pfam" id="PF01618">
    <property type="entry name" value="MotA_ExbB"/>
    <property type="match status" value="1"/>
</dbReference>
<evidence type="ECO:0000256" key="5">
    <source>
        <dbReference type="ARBA" id="ARBA00023136"/>
    </source>
</evidence>
<evidence type="ECO:0000313" key="9">
    <source>
        <dbReference type="EMBL" id="RCL41431.1"/>
    </source>
</evidence>
<comment type="similarity">
    <text evidence="6">Belongs to the exbB/tolQ family.</text>
</comment>
<feature type="transmembrane region" description="Helical" evidence="7">
    <location>
        <begin position="127"/>
        <end position="152"/>
    </location>
</feature>
<evidence type="ECO:0000256" key="4">
    <source>
        <dbReference type="ARBA" id="ARBA00022989"/>
    </source>
</evidence>
<dbReference type="Proteomes" id="UP000253307">
    <property type="component" value="Unassembled WGS sequence"/>
</dbReference>
<dbReference type="PANTHER" id="PTHR30625">
    <property type="entry name" value="PROTEIN TOLQ"/>
    <property type="match status" value="1"/>
</dbReference>
<evidence type="ECO:0000256" key="2">
    <source>
        <dbReference type="ARBA" id="ARBA00022475"/>
    </source>
</evidence>
<dbReference type="PANTHER" id="PTHR30625:SF18">
    <property type="entry name" value="TONB2 ENERGY TRANSDUCTION SYSTEM INNER MEMBRANE COMPONENT EXBB"/>
    <property type="match status" value="1"/>
</dbReference>
<dbReference type="GO" id="GO:0017038">
    <property type="term" value="P:protein import"/>
    <property type="evidence" value="ECO:0007669"/>
    <property type="project" value="TreeGrafter"/>
</dbReference>
<feature type="domain" description="MotA/TolQ/ExbB proton channel" evidence="8">
    <location>
        <begin position="82"/>
        <end position="162"/>
    </location>
</feature>
<comment type="subcellular location">
    <subcellularLocation>
        <location evidence="1">Cell membrane</location>
        <topology evidence="1">Multi-pass membrane protein</topology>
    </subcellularLocation>
    <subcellularLocation>
        <location evidence="6">Membrane</location>
        <topology evidence="6">Multi-pass membrane protein</topology>
    </subcellularLocation>
</comment>
<organism evidence="9 10">
    <name type="scientific">SAR86 cluster bacterium</name>
    <dbReference type="NCBI Taxonomy" id="2030880"/>
    <lineage>
        <taxon>Bacteria</taxon>
        <taxon>Pseudomonadati</taxon>
        <taxon>Pseudomonadota</taxon>
        <taxon>Gammaproteobacteria</taxon>
        <taxon>SAR86 cluster</taxon>
    </lineage>
</organism>
<sequence length="163" mass="18126">MISEVFKTYSNFINQGGPVVFILFLISIYLFILIAAKFKFLFFEIDTVKFQFKKDYQNIKNDQYLSLNQSILKSDFKTVVVKDFYIIQTLIALCPVLGLLGTVTGMIEVFDVVSFFGTGNARALASGITKATLPTMTGMAISIVGLLTFTVLNSKSQSIISEI</sequence>
<protein>
    <submittedName>
        <fullName evidence="9">MotA/TolQ/ExbB proton channel family protein</fullName>
    </submittedName>
</protein>
<feature type="transmembrane region" description="Helical" evidence="7">
    <location>
        <begin position="20"/>
        <end position="43"/>
    </location>
</feature>
<evidence type="ECO:0000256" key="3">
    <source>
        <dbReference type="ARBA" id="ARBA00022692"/>
    </source>
</evidence>
<keyword evidence="6" id="KW-0813">Transport</keyword>